<dbReference type="CDD" id="cd19095">
    <property type="entry name" value="AKR_PA4992-like"/>
    <property type="match status" value="1"/>
</dbReference>
<dbReference type="InterPro" id="IPR053135">
    <property type="entry name" value="AKR2_Oxidoreductase"/>
</dbReference>
<dbReference type="Gene3D" id="3.20.20.100">
    <property type="entry name" value="NADP-dependent oxidoreductase domain"/>
    <property type="match status" value="1"/>
</dbReference>
<evidence type="ECO:0000259" key="1">
    <source>
        <dbReference type="Pfam" id="PF00248"/>
    </source>
</evidence>
<dbReference type="PANTHER" id="PTHR43312:SF1">
    <property type="entry name" value="NADP-DEPENDENT OXIDOREDUCTASE DOMAIN-CONTAINING PROTEIN"/>
    <property type="match status" value="1"/>
</dbReference>
<feature type="domain" description="NADP-dependent oxidoreductase" evidence="1">
    <location>
        <begin position="54"/>
        <end position="298"/>
    </location>
</feature>
<dbReference type="EMBL" id="QHJQ01000007">
    <property type="protein sequence ID" value="PXA03721.1"/>
    <property type="molecule type" value="Genomic_DNA"/>
</dbReference>
<keyword evidence="3" id="KW-1185">Reference proteome</keyword>
<organism evidence="2 3">
    <name type="scientific">Coraliomargarita sinensis</name>
    <dbReference type="NCBI Taxonomy" id="2174842"/>
    <lineage>
        <taxon>Bacteria</taxon>
        <taxon>Pseudomonadati</taxon>
        <taxon>Verrucomicrobiota</taxon>
        <taxon>Opitutia</taxon>
        <taxon>Puniceicoccales</taxon>
        <taxon>Coraliomargaritaceae</taxon>
        <taxon>Coraliomargarita</taxon>
    </lineage>
</organism>
<dbReference type="PANTHER" id="PTHR43312">
    <property type="entry name" value="D-THREO-ALDOSE 1-DEHYDROGENASE"/>
    <property type="match status" value="1"/>
</dbReference>
<gene>
    <name evidence="2" type="ORF">DDZ13_10525</name>
</gene>
<dbReference type="Proteomes" id="UP000247099">
    <property type="component" value="Unassembled WGS sequence"/>
</dbReference>
<dbReference type="SUPFAM" id="SSF51430">
    <property type="entry name" value="NAD(P)-linked oxidoreductase"/>
    <property type="match status" value="1"/>
</dbReference>
<reference evidence="2 3" key="1">
    <citation type="submission" date="2018-05" db="EMBL/GenBank/DDBJ databases">
        <title>Coraliomargarita sinensis sp. nov., isolated from a marine solar saltern.</title>
        <authorList>
            <person name="Zhou L.Y."/>
        </authorList>
    </citation>
    <scope>NUCLEOTIDE SEQUENCE [LARGE SCALE GENOMIC DNA]</scope>
    <source>
        <strain evidence="2 3">WN38</strain>
    </source>
</reference>
<dbReference type="Pfam" id="PF00248">
    <property type="entry name" value="Aldo_ket_red"/>
    <property type="match status" value="1"/>
</dbReference>
<evidence type="ECO:0000313" key="2">
    <source>
        <dbReference type="EMBL" id="PXA03721.1"/>
    </source>
</evidence>
<accession>A0A317ZK36</accession>
<comment type="caution">
    <text evidence="2">The sequence shown here is derived from an EMBL/GenBank/DDBJ whole genome shotgun (WGS) entry which is preliminary data.</text>
</comment>
<dbReference type="AlphaFoldDB" id="A0A317ZK36"/>
<dbReference type="InParanoid" id="A0A317ZK36"/>
<protein>
    <submittedName>
        <fullName evidence="2">Aldo/keto reductase</fullName>
    </submittedName>
</protein>
<dbReference type="OrthoDB" id="191683at2"/>
<name>A0A317ZK36_9BACT</name>
<dbReference type="InterPro" id="IPR036812">
    <property type="entry name" value="NAD(P)_OxRdtase_dom_sf"/>
</dbReference>
<sequence length="312" mass="34840">MRQCSAMNRRDYLRFMACFSLAGFKSGKLFAQDGHAGGIRSKAIPASGERIPVIGMGTWLTFNVPTSGSVFRQRLKVLERFFELGGGMIDSSPMYGNAEAAIGAALPELKADTKSLFAATKVWSASDDAGRGQFENSFRLWGRELIDLQQVHNLVNWQSHLKMLREAKEEGRIRYVGVTTSHGRRHDELKRILQNEPLDFVQLTYNAGRPEAEPLIQLAADKGVAVIANRPLGGGGLIDRLQRKPLPSWAADAGIHDWPDFLLRWIVSHPDVTCAIPASSQVVHMEENMRAGYRPALDAKLRRRMRRYVEAV</sequence>
<dbReference type="InterPro" id="IPR023210">
    <property type="entry name" value="NADP_OxRdtase_dom"/>
</dbReference>
<evidence type="ECO:0000313" key="3">
    <source>
        <dbReference type="Proteomes" id="UP000247099"/>
    </source>
</evidence>
<proteinExistence type="predicted"/>